<accession>A0A3M7SU65</accession>
<name>A0A3M7SU65_BRAPC</name>
<evidence type="ECO:0000313" key="2">
    <source>
        <dbReference type="Proteomes" id="UP000276133"/>
    </source>
</evidence>
<dbReference type="EMBL" id="REGN01000788">
    <property type="protein sequence ID" value="RNA39118.1"/>
    <property type="molecule type" value="Genomic_DNA"/>
</dbReference>
<gene>
    <name evidence="1" type="ORF">BpHYR1_040939</name>
</gene>
<organism evidence="1 2">
    <name type="scientific">Brachionus plicatilis</name>
    <name type="common">Marine rotifer</name>
    <name type="synonym">Brachionus muelleri</name>
    <dbReference type="NCBI Taxonomy" id="10195"/>
    <lineage>
        <taxon>Eukaryota</taxon>
        <taxon>Metazoa</taxon>
        <taxon>Spiralia</taxon>
        <taxon>Gnathifera</taxon>
        <taxon>Rotifera</taxon>
        <taxon>Eurotatoria</taxon>
        <taxon>Monogononta</taxon>
        <taxon>Pseudotrocha</taxon>
        <taxon>Ploima</taxon>
        <taxon>Brachionidae</taxon>
        <taxon>Brachionus</taxon>
    </lineage>
</organism>
<dbReference type="AlphaFoldDB" id="A0A3M7SU65"/>
<proteinExistence type="predicted"/>
<evidence type="ECO:0000313" key="1">
    <source>
        <dbReference type="EMBL" id="RNA39118.1"/>
    </source>
</evidence>
<protein>
    <submittedName>
        <fullName evidence="1">Uncharacterized protein</fullName>
    </submittedName>
</protein>
<dbReference type="Proteomes" id="UP000276133">
    <property type="component" value="Unassembled WGS sequence"/>
</dbReference>
<comment type="caution">
    <text evidence="1">The sequence shown here is derived from an EMBL/GenBank/DDBJ whole genome shotgun (WGS) entry which is preliminary data.</text>
</comment>
<keyword evidence="2" id="KW-1185">Reference proteome</keyword>
<reference evidence="1 2" key="1">
    <citation type="journal article" date="2018" name="Sci. Rep.">
        <title>Genomic signatures of local adaptation to the degree of environmental predictability in rotifers.</title>
        <authorList>
            <person name="Franch-Gras L."/>
            <person name="Hahn C."/>
            <person name="Garcia-Roger E.M."/>
            <person name="Carmona M.J."/>
            <person name="Serra M."/>
            <person name="Gomez A."/>
        </authorList>
    </citation>
    <scope>NUCLEOTIDE SEQUENCE [LARGE SCALE GENOMIC DNA]</scope>
    <source>
        <strain evidence="1">HYR1</strain>
    </source>
</reference>
<sequence>MIFSSLGFFGVGSSQLSSVSFMPLTTRAIIDLMRPNFLLLIKLNPQLLQIKMNLIFNDLPLMYVALCCSIFLKEFLFNLKGYALIKPSLIQDNFGASQ</sequence>